<evidence type="ECO:0000313" key="1">
    <source>
        <dbReference type="EMBL" id="KAJ4426997.1"/>
    </source>
</evidence>
<accession>A0ABQ8RZB1</accession>
<evidence type="ECO:0008006" key="3">
    <source>
        <dbReference type="Google" id="ProtNLM"/>
    </source>
</evidence>
<keyword evidence="2" id="KW-1185">Reference proteome</keyword>
<gene>
    <name evidence="1" type="ORF">ANN_26796</name>
</gene>
<organism evidence="1 2">
    <name type="scientific">Periplaneta americana</name>
    <name type="common">American cockroach</name>
    <name type="synonym">Blatta americana</name>
    <dbReference type="NCBI Taxonomy" id="6978"/>
    <lineage>
        <taxon>Eukaryota</taxon>
        <taxon>Metazoa</taxon>
        <taxon>Ecdysozoa</taxon>
        <taxon>Arthropoda</taxon>
        <taxon>Hexapoda</taxon>
        <taxon>Insecta</taxon>
        <taxon>Pterygota</taxon>
        <taxon>Neoptera</taxon>
        <taxon>Polyneoptera</taxon>
        <taxon>Dictyoptera</taxon>
        <taxon>Blattodea</taxon>
        <taxon>Blattoidea</taxon>
        <taxon>Blattidae</taxon>
        <taxon>Blattinae</taxon>
        <taxon>Periplaneta</taxon>
    </lineage>
</organism>
<comment type="caution">
    <text evidence="1">The sequence shown here is derived from an EMBL/GenBank/DDBJ whole genome shotgun (WGS) entry which is preliminary data.</text>
</comment>
<protein>
    <recommendedName>
        <fullName evidence="3">DDE-1 domain-containing protein</fullName>
    </recommendedName>
</protein>
<evidence type="ECO:0000313" key="2">
    <source>
        <dbReference type="Proteomes" id="UP001148838"/>
    </source>
</evidence>
<dbReference type="EMBL" id="JAJSOF020000039">
    <property type="protein sequence ID" value="KAJ4426997.1"/>
    <property type="molecule type" value="Genomic_DNA"/>
</dbReference>
<reference evidence="1 2" key="1">
    <citation type="journal article" date="2022" name="Allergy">
        <title>Genome assembly and annotation of Periplaneta americana reveal a comprehensive cockroach allergen profile.</title>
        <authorList>
            <person name="Wang L."/>
            <person name="Xiong Q."/>
            <person name="Saelim N."/>
            <person name="Wang L."/>
            <person name="Nong W."/>
            <person name="Wan A.T."/>
            <person name="Shi M."/>
            <person name="Liu X."/>
            <person name="Cao Q."/>
            <person name="Hui J.H.L."/>
            <person name="Sookrung N."/>
            <person name="Leung T.F."/>
            <person name="Tungtrongchitr A."/>
            <person name="Tsui S.K.W."/>
        </authorList>
    </citation>
    <scope>NUCLEOTIDE SEQUENCE [LARGE SCALE GENOMIC DNA]</scope>
    <source>
        <strain evidence="1">PWHHKU_190912</strain>
    </source>
</reference>
<sequence length="452" mass="51935">MFWPIVRPTCYDYPNPTDGASGIRVSDADREVQDNREGLELNWLHQLFVDADDVNMIGKNPQSFRENTGILLEASIEIGLEVNPEKTKYKIMSRDQNIVRNGNIKTRNLFFEEAEKFKYLLEIVTHINDTREEIKLRINIGNACYYSLEKLHSSSLLSKTPKNFQCGRKWLLHSTEEDTENRSEKGKKELGVISSGEKGVNTTMCQCIWSIYSSHDYDLSVGAPMVIIITISETDYINSELFVKWMQQFISSVHPTKERPVLLLLDGHTIHSKIFDALLYVVQFRNPMSLMLAGNEFQSLGRAIVKEDEYEEVRWDGIVSIVSWRERMFRLWWEERTTETFTTALYDIPFNTKQNTLSETFRARMRKNQTCFLCYYTVTAGRIISALRGTSCAAGRSVLRAALMAWRGGETKRWSLRCGTTYGSTGQFSDGRNSSLSRASSFVPAHELESFK</sequence>
<name>A0ABQ8RZB1_PERAM</name>
<proteinExistence type="predicted"/>
<dbReference type="Proteomes" id="UP001148838">
    <property type="component" value="Unassembled WGS sequence"/>
</dbReference>